<evidence type="ECO:0000313" key="3">
    <source>
        <dbReference type="Proteomes" id="UP000653056"/>
    </source>
</evidence>
<dbReference type="Gene3D" id="2.40.50.230">
    <property type="entry name" value="Gp5 N-terminal domain"/>
    <property type="match status" value="1"/>
</dbReference>
<dbReference type="Proteomes" id="UP000653056">
    <property type="component" value="Unassembled WGS sequence"/>
</dbReference>
<evidence type="ECO:0000259" key="1">
    <source>
        <dbReference type="Pfam" id="PF22178"/>
    </source>
</evidence>
<protein>
    <recommendedName>
        <fullName evidence="1">Gp5/Type VI secretion system Vgr C-terminal trimerisation domain-containing protein</fullName>
    </recommendedName>
</protein>
<dbReference type="Pfam" id="PF22178">
    <property type="entry name" value="Gp5_trimer_C"/>
    <property type="match status" value="1"/>
</dbReference>
<evidence type="ECO:0000313" key="2">
    <source>
        <dbReference type="EMBL" id="GGX80933.1"/>
    </source>
</evidence>
<organism evidence="2 3">
    <name type="scientific">Litchfieldella qijiaojingensis</name>
    <dbReference type="NCBI Taxonomy" id="980347"/>
    <lineage>
        <taxon>Bacteria</taxon>
        <taxon>Pseudomonadati</taxon>
        <taxon>Pseudomonadota</taxon>
        <taxon>Gammaproteobacteria</taxon>
        <taxon>Oceanospirillales</taxon>
        <taxon>Halomonadaceae</taxon>
        <taxon>Litchfieldella</taxon>
    </lineage>
</organism>
<dbReference type="EMBL" id="BMXS01000002">
    <property type="protein sequence ID" value="GGX80933.1"/>
    <property type="molecule type" value="Genomic_DNA"/>
</dbReference>
<reference evidence="3" key="1">
    <citation type="journal article" date="2019" name="Int. J. Syst. Evol. Microbiol.">
        <title>The Global Catalogue of Microorganisms (GCM) 10K type strain sequencing project: providing services to taxonomists for standard genome sequencing and annotation.</title>
        <authorList>
            <consortium name="The Broad Institute Genomics Platform"/>
            <consortium name="The Broad Institute Genome Sequencing Center for Infectious Disease"/>
            <person name="Wu L."/>
            <person name="Ma J."/>
        </authorList>
    </citation>
    <scope>NUCLEOTIDE SEQUENCE [LARGE SCALE GENOMIC DNA]</scope>
    <source>
        <strain evidence="3">KCTC 22228</strain>
    </source>
</reference>
<proteinExistence type="predicted"/>
<feature type="domain" description="Gp5/Type VI secretion system Vgr C-terminal trimerisation" evidence="1">
    <location>
        <begin position="48"/>
        <end position="152"/>
    </location>
</feature>
<sequence length="266" mass="28721">MMAIPRIGHEVTVSFLDADPDQPLITGRVRHAAHPPPYALPEHKTRTVIRSQSHQSRGYSEISLEDKRDGEEIYIRAQKDLNLLTLNDRREEIRRDSALKIHRDRIEQIERDAHLSVHGQRRTRVDGDDHARIGGTAHRHYGRALLVEAGEEIHAKAGNKVVLDAGAELTIQAGGSFIKLDPSGVTIAGPVTRINAGGSPGSGTGQSVQMARLPGQVEEVAPPPSRVGGARLERAAEIRPAFIEVCQLPADGSPCPLGASCPCGEG</sequence>
<dbReference type="InterPro" id="IPR037026">
    <property type="entry name" value="Vgr_OB-fold_dom_sf"/>
</dbReference>
<dbReference type="SUPFAM" id="SSF69349">
    <property type="entry name" value="Phage fibre proteins"/>
    <property type="match status" value="1"/>
</dbReference>
<comment type="caution">
    <text evidence="2">The sequence shown here is derived from an EMBL/GenBank/DDBJ whole genome shotgun (WGS) entry which is preliminary data.</text>
</comment>
<dbReference type="InterPro" id="IPR054030">
    <property type="entry name" value="Gp5_Vgr_C"/>
</dbReference>
<accession>A0ABQ2YG09</accession>
<keyword evidence="3" id="KW-1185">Reference proteome</keyword>
<dbReference type="RefSeq" id="WP_308427187.1">
    <property type="nucleotide sequence ID" value="NZ_BMXS01000002.1"/>
</dbReference>
<name>A0ABQ2YG09_9GAMM</name>
<gene>
    <name evidence="2" type="ORF">GCM10007160_05190</name>
</gene>